<keyword evidence="11" id="KW-1185">Reference proteome</keyword>
<dbReference type="SMART" id="SM00387">
    <property type="entry name" value="HATPase_c"/>
    <property type="match status" value="1"/>
</dbReference>
<keyword evidence="7" id="KW-0472">Membrane</keyword>
<name>A0A8J3W3S1_9ACTN</name>
<evidence type="ECO:0000256" key="1">
    <source>
        <dbReference type="ARBA" id="ARBA00000085"/>
    </source>
</evidence>
<dbReference type="RefSeq" id="WP_203889785.1">
    <property type="nucleotide sequence ID" value="NZ_BOOH01000014.1"/>
</dbReference>
<comment type="catalytic activity">
    <reaction evidence="1">
        <text>ATP + protein L-histidine = ADP + protein N-phospho-L-histidine.</text>
        <dbReference type="EC" id="2.7.13.3"/>
    </reaction>
</comment>
<evidence type="ECO:0000256" key="4">
    <source>
        <dbReference type="ARBA" id="ARBA00022679"/>
    </source>
</evidence>
<feature type="compositionally biased region" description="Basic and acidic residues" evidence="6">
    <location>
        <begin position="671"/>
        <end position="681"/>
    </location>
</feature>
<reference evidence="10 11" key="1">
    <citation type="submission" date="2021-01" db="EMBL/GenBank/DDBJ databases">
        <title>Whole genome shotgun sequence of Planobispora longispora NBRC 13918.</title>
        <authorList>
            <person name="Komaki H."/>
            <person name="Tamura T."/>
        </authorList>
    </citation>
    <scope>NUCLEOTIDE SEQUENCE [LARGE SCALE GENOMIC DNA]</scope>
    <source>
        <strain evidence="10 11">NBRC 13918</strain>
    </source>
</reference>
<dbReference type="EC" id="2.7.13.3" evidence="2"/>
<evidence type="ECO:0000256" key="7">
    <source>
        <dbReference type="SAM" id="Phobius"/>
    </source>
</evidence>
<dbReference type="PANTHER" id="PTHR45436:SF5">
    <property type="entry name" value="SENSOR HISTIDINE KINASE TRCS"/>
    <property type="match status" value="1"/>
</dbReference>
<keyword evidence="4" id="KW-0808">Transferase</keyword>
<dbReference type="GO" id="GO:0000160">
    <property type="term" value="P:phosphorelay signal transduction system"/>
    <property type="evidence" value="ECO:0007669"/>
    <property type="project" value="TreeGrafter"/>
</dbReference>
<dbReference type="SUPFAM" id="SSF55874">
    <property type="entry name" value="ATPase domain of HSP90 chaperone/DNA topoisomerase II/histidine kinase"/>
    <property type="match status" value="1"/>
</dbReference>
<dbReference type="GO" id="GO:0004673">
    <property type="term" value="F:protein histidine kinase activity"/>
    <property type="evidence" value="ECO:0007669"/>
    <property type="project" value="UniProtKB-EC"/>
</dbReference>
<evidence type="ECO:0000259" key="9">
    <source>
        <dbReference type="SMART" id="SM00387"/>
    </source>
</evidence>
<keyword evidence="3" id="KW-0597">Phosphoprotein</keyword>
<dbReference type="EMBL" id="BOOH01000014">
    <property type="protein sequence ID" value="GIH75077.1"/>
    <property type="molecule type" value="Genomic_DNA"/>
</dbReference>
<keyword evidence="5" id="KW-0418">Kinase</keyword>
<feature type="transmembrane region" description="Helical" evidence="7">
    <location>
        <begin position="299"/>
        <end position="320"/>
    </location>
</feature>
<dbReference type="PANTHER" id="PTHR45436">
    <property type="entry name" value="SENSOR HISTIDINE KINASE YKOH"/>
    <property type="match status" value="1"/>
</dbReference>
<dbReference type="Pfam" id="PF02518">
    <property type="entry name" value="HATPase_c"/>
    <property type="match status" value="1"/>
</dbReference>
<evidence type="ECO:0000313" key="11">
    <source>
        <dbReference type="Proteomes" id="UP000616724"/>
    </source>
</evidence>
<gene>
    <name evidence="10" type="ORF">Plo01_15060</name>
</gene>
<evidence type="ECO:0000256" key="5">
    <source>
        <dbReference type="ARBA" id="ARBA00022777"/>
    </source>
</evidence>
<dbReference type="InterPro" id="IPR013587">
    <property type="entry name" value="Nitrate/nitrite_sensing"/>
</dbReference>
<evidence type="ECO:0000256" key="3">
    <source>
        <dbReference type="ARBA" id="ARBA00022553"/>
    </source>
</evidence>
<keyword evidence="7" id="KW-0812">Transmembrane</keyword>
<dbReference type="InterPro" id="IPR050428">
    <property type="entry name" value="TCS_sensor_his_kinase"/>
</dbReference>
<feature type="compositionally biased region" description="Basic and acidic residues" evidence="6">
    <location>
        <begin position="774"/>
        <end position="786"/>
    </location>
</feature>
<evidence type="ECO:0000256" key="8">
    <source>
        <dbReference type="SAM" id="SignalP"/>
    </source>
</evidence>
<dbReference type="Pfam" id="PF08376">
    <property type="entry name" value="NIT"/>
    <property type="match status" value="1"/>
</dbReference>
<dbReference type="Proteomes" id="UP000616724">
    <property type="component" value="Unassembled WGS sequence"/>
</dbReference>
<dbReference type="Gene3D" id="3.30.565.10">
    <property type="entry name" value="Histidine kinase-like ATPase, C-terminal domain"/>
    <property type="match status" value="1"/>
</dbReference>
<accession>A0A8J3W3S1</accession>
<feature type="chain" id="PRO_5035266972" description="histidine kinase" evidence="8">
    <location>
        <begin position="30"/>
        <end position="786"/>
    </location>
</feature>
<comment type="caution">
    <text evidence="10">The sequence shown here is derived from an EMBL/GenBank/DDBJ whole genome shotgun (WGS) entry which is preliminary data.</text>
</comment>
<protein>
    <recommendedName>
        <fullName evidence="2">histidine kinase</fullName>
        <ecNumber evidence="2">2.7.13.3</ecNumber>
    </recommendedName>
</protein>
<feature type="signal peptide" evidence="8">
    <location>
        <begin position="1"/>
        <end position="29"/>
    </location>
</feature>
<evidence type="ECO:0000256" key="2">
    <source>
        <dbReference type="ARBA" id="ARBA00012438"/>
    </source>
</evidence>
<dbReference type="InterPro" id="IPR003594">
    <property type="entry name" value="HATPase_dom"/>
</dbReference>
<sequence>MASSRSIRFKVSALLAIPLTSLVALWAFAATTTVGAAVERFDVVALNGAIIKPGDALLGNLQREHLLSAEYLATRSEADRSTLIGQRLATDQARTRLREESSDESVQSSLPPHLKSLLDTMMEHVERLDVVRARVDEGRIGIVELSEEFGKMPDVFQRLTTGVTIGNAVEARAVISLAYAKDYLTRQRAVAAGALAMERPLTKEEADLFARLSVTHGFLMRQGLADLRTEELRAPFVEVANSPLHSRFDALQERLLAGDAVRHGEWRSVTDQLDAAFQTQISVANALMVERATPAAVSIFVRAGVAGVVGLIAVVASLIISYRVGRGLTRELAGVRRAAAEMAEVRLPRVMEKLRRGQEVDVEAEVSVLERLGSTAEVHDVAAAFDSVQRRALDAAVEQAKLREGVAQSFQNLARRKQSLLQRQLKLLDAMQKQAEDPETLENLFKLDHLTTRMRRHAEGLVILAGGAAGRKWRAAVPMEDVLRGAAAQVEDYARVRIYPMPDSALTGGAVADMMHLFAEIIENAAVFSPPGSEVSVRGERVSRGFAVEIEDRGLGLDREKRDSINKRLATPPEFDPAETDRLGFAVVGLLGARYGVSVALRSSPYGGTAVVVLIPETLLGEREPARPGTGGLTRRSERAGNPGRGEFPKVVEDADGPAAEPGRGPGNGEDPGRTEHRELAEPVPLTGQLPARAHSAMDGRRVPQRRGGGLPRRVRQANLSPRLRQGPEAVAPAGDEAQASAPVVEAERPGSGERSPEEARALLSSLQSGWRRGRSESEHTGGEGA</sequence>
<keyword evidence="7" id="KW-1133">Transmembrane helix</keyword>
<dbReference type="InterPro" id="IPR036890">
    <property type="entry name" value="HATPase_C_sf"/>
</dbReference>
<feature type="compositionally biased region" description="Basic and acidic residues" evidence="6">
    <location>
        <begin position="746"/>
        <end position="761"/>
    </location>
</feature>
<proteinExistence type="predicted"/>
<feature type="domain" description="Histidine kinase/HSP90-like ATPase" evidence="9">
    <location>
        <begin position="509"/>
        <end position="619"/>
    </location>
</feature>
<dbReference type="GO" id="GO:0005886">
    <property type="term" value="C:plasma membrane"/>
    <property type="evidence" value="ECO:0007669"/>
    <property type="project" value="TreeGrafter"/>
</dbReference>
<feature type="region of interest" description="Disordered" evidence="6">
    <location>
        <begin position="622"/>
        <end position="786"/>
    </location>
</feature>
<evidence type="ECO:0000256" key="6">
    <source>
        <dbReference type="SAM" id="MobiDB-lite"/>
    </source>
</evidence>
<evidence type="ECO:0000313" key="10">
    <source>
        <dbReference type="EMBL" id="GIH75077.1"/>
    </source>
</evidence>
<dbReference type="AlphaFoldDB" id="A0A8J3W3S1"/>
<organism evidence="10 11">
    <name type="scientific">Planobispora longispora</name>
    <dbReference type="NCBI Taxonomy" id="28887"/>
    <lineage>
        <taxon>Bacteria</taxon>
        <taxon>Bacillati</taxon>
        <taxon>Actinomycetota</taxon>
        <taxon>Actinomycetes</taxon>
        <taxon>Streptosporangiales</taxon>
        <taxon>Streptosporangiaceae</taxon>
        <taxon>Planobispora</taxon>
    </lineage>
</organism>
<keyword evidence="8" id="KW-0732">Signal</keyword>